<feature type="non-terminal residue" evidence="2">
    <location>
        <position position="101"/>
    </location>
</feature>
<feature type="region of interest" description="Disordered" evidence="1">
    <location>
        <begin position="51"/>
        <end position="75"/>
    </location>
</feature>
<evidence type="ECO:0000256" key="1">
    <source>
        <dbReference type="SAM" id="MobiDB-lite"/>
    </source>
</evidence>
<evidence type="ECO:0000313" key="2">
    <source>
        <dbReference type="EMBL" id="KAJ8415256.1"/>
    </source>
</evidence>
<gene>
    <name evidence="2" type="ORF">AAFF_G00422360</name>
</gene>
<accession>A0AAD7WZA8</accession>
<dbReference type="Proteomes" id="UP001221898">
    <property type="component" value="Unassembled WGS sequence"/>
</dbReference>
<comment type="caution">
    <text evidence="2">The sequence shown here is derived from an EMBL/GenBank/DDBJ whole genome shotgun (WGS) entry which is preliminary data.</text>
</comment>
<dbReference type="EMBL" id="JAINUG010000009">
    <property type="protein sequence ID" value="KAJ8415256.1"/>
    <property type="molecule type" value="Genomic_DNA"/>
</dbReference>
<reference evidence="2" key="1">
    <citation type="journal article" date="2023" name="Science">
        <title>Genome structures resolve the early diversification of teleost fishes.</title>
        <authorList>
            <person name="Parey E."/>
            <person name="Louis A."/>
            <person name="Montfort J."/>
            <person name="Bouchez O."/>
            <person name="Roques C."/>
            <person name="Iampietro C."/>
            <person name="Lluch J."/>
            <person name="Castinel A."/>
            <person name="Donnadieu C."/>
            <person name="Desvignes T."/>
            <person name="Floi Bucao C."/>
            <person name="Jouanno E."/>
            <person name="Wen M."/>
            <person name="Mejri S."/>
            <person name="Dirks R."/>
            <person name="Jansen H."/>
            <person name="Henkel C."/>
            <person name="Chen W.J."/>
            <person name="Zahm M."/>
            <person name="Cabau C."/>
            <person name="Klopp C."/>
            <person name="Thompson A.W."/>
            <person name="Robinson-Rechavi M."/>
            <person name="Braasch I."/>
            <person name="Lecointre G."/>
            <person name="Bobe J."/>
            <person name="Postlethwait J.H."/>
            <person name="Berthelot C."/>
            <person name="Roest Crollius H."/>
            <person name="Guiguen Y."/>
        </authorList>
    </citation>
    <scope>NUCLEOTIDE SEQUENCE</scope>
    <source>
        <strain evidence="2">NC1722</strain>
    </source>
</reference>
<sequence>MVHSLDFTTLLGPRQDTLCTSSLSTPRYAARLPGLRLPSSRNGWRQCLDQPLPPPFPSHNPTRHHIKPRPNEKHLCALGPATLPLSCWRRRKEEEQREERG</sequence>
<keyword evidence="3" id="KW-1185">Reference proteome</keyword>
<organism evidence="2 3">
    <name type="scientific">Aldrovandia affinis</name>
    <dbReference type="NCBI Taxonomy" id="143900"/>
    <lineage>
        <taxon>Eukaryota</taxon>
        <taxon>Metazoa</taxon>
        <taxon>Chordata</taxon>
        <taxon>Craniata</taxon>
        <taxon>Vertebrata</taxon>
        <taxon>Euteleostomi</taxon>
        <taxon>Actinopterygii</taxon>
        <taxon>Neopterygii</taxon>
        <taxon>Teleostei</taxon>
        <taxon>Notacanthiformes</taxon>
        <taxon>Halosauridae</taxon>
        <taxon>Aldrovandia</taxon>
    </lineage>
</organism>
<name>A0AAD7WZA8_9TELE</name>
<dbReference type="AlphaFoldDB" id="A0AAD7WZA8"/>
<evidence type="ECO:0000313" key="3">
    <source>
        <dbReference type="Proteomes" id="UP001221898"/>
    </source>
</evidence>
<protein>
    <submittedName>
        <fullName evidence="2">Uncharacterized protein</fullName>
    </submittedName>
</protein>
<proteinExistence type="predicted"/>